<dbReference type="PANTHER" id="PTHR42798">
    <property type="entry name" value="LIPOPROTEIN-RELEASING SYSTEM ATP-BINDING PROTEIN LOLD"/>
    <property type="match status" value="1"/>
</dbReference>
<evidence type="ECO:0000256" key="1">
    <source>
        <dbReference type="ARBA" id="ARBA00004429"/>
    </source>
</evidence>
<dbReference type="InterPro" id="IPR003593">
    <property type="entry name" value="AAA+_ATPase"/>
</dbReference>
<dbReference type="InterPro" id="IPR027417">
    <property type="entry name" value="P-loop_NTPase"/>
</dbReference>
<keyword evidence="8 10" id="KW-0472">Membrane</keyword>
<name>A0A9D1NCC0_9FIRM</name>
<organism evidence="12 13">
    <name type="scientific">Candidatus Stercoripulliclostridium merdipullorum</name>
    <dbReference type="NCBI Taxonomy" id="2840952"/>
    <lineage>
        <taxon>Bacteria</taxon>
        <taxon>Bacillati</taxon>
        <taxon>Bacillota</taxon>
        <taxon>Clostridia</taxon>
        <taxon>Eubacteriales</taxon>
        <taxon>Candidatus Stercoripulliclostridium</taxon>
    </lineage>
</organism>
<dbReference type="AlphaFoldDB" id="A0A9D1NCC0"/>
<dbReference type="InterPro" id="IPR017871">
    <property type="entry name" value="ABC_transporter-like_CS"/>
</dbReference>
<dbReference type="PROSITE" id="PS00211">
    <property type="entry name" value="ABC_TRANSPORTER_1"/>
    <property type="match status" value="1"/>
</dbReference>
<evidence type="ECO:0000256" key="8">
    <source>
        <dbReference type="ARBA" id="ARBA00023136"/>
    </source>
</evidence>
<dbReference type="GO" id="GO:0005886">
    <property type="term" value="C:plasma membrane"/>
    <property type="evidence" value="ECO:0007669"/>
    <property type="project" value="UniProtKB-SubCell"/>
</dbReference>
<dbReference type="SMART" id="SM00382">
    <property type="entry name" value="AAA"/>
    <property type="match status" value="1"/>
</dbReference>
<dbReference type="FunFam" id="3.40.50.300:FF:000032">
    <property type="entry name" value="Export ABC transporter ATP-binding protein"/>
    <property type="match status" value="1"/>
</dbReference>
<feature type="transmembrane region" description="Helical" evidence="10">
    <location>
        <begin position="342"/>
        <end position="365"/>
    </location>
</feature>
<evidence type="ECO:0000256" key="7">
    <source>
        <dbReference type="ARBA" id="ARBA00022989"/>
    </source>
</evidence>
<evidence type="ECO:0000256" key="9">
    <source>
        <dbReference type="ARBA" id="ARBA00038388"/>
    </source>
</evidence>
<keyword evidence="5" id="KW-0547">Nucleotide-binding</keyword>
<feature type="transmembrane region" description="Helical" evidence="10">
    <location>
        <begin position="846"/>
        <end position="872"/>
    </location>
</feature>
<dbReference type="SUPFAM" id="SSF52540">
    <property type="entry name" value="P-loop containing nucleoside triphosphate hydrolases"/>
    <property type="match status" value="1"/>
</dbReference>
<comment type="caution">
    <text evidence="12">The sequence shown here is derived from an EMBL/GenBank/DDBJ whole genome shotgun (WGS) entry which is preliminary data.</text>
</comment>
<dbReference type="PROSITE" id="PS50893">
    <property type="entry name" value="ABC_TRANSPORTER_2"/>
    <property type="match status" value="1"/>
</dbReference>
<dbReference type="GO" id="GO:0098796">
    <property type="term" value="C:membrane protein complex"/>
    <property type="evidence" value="ECO:0007669"/>
    <property type="project" value="UniProtKB-ARBA"/>
</dbReference>
<keyword evidence="3" id="KW-1003">Cell membrane</keyword>
<dbReference type="Gene3D" id="3.40.50.300">
    <property type="entry name" value="P-loop containing nucleotide triphosphate hydrolases"/>
    <property type="match status" value="1"/>
</dbReference>
<evidence type="ECO:0000256" key="6">
    <source>
        <dbReference type="ARBA" id="ARBA00022840"/>
    </source>
</evidence>
<dbReference type="InterPro" id="IPR003838">
    <property type="entry name" value="ABC3_permease_C"/>
</dbReference>
<evidence type="ECO:0000256" key="2">
    <source>
        <dbReference type="ARBA" id="ARBA00022448"/>
    </source>
</evidence>
<gene>
    <name evidence="12" type="ORF">IAB14_04695</name>
</gene>
<dbReference type="Pfam" id="PF00005">
    <property type="entry name" value="ABC_tran"/>
    <property type="match status" value="1"/>
</dbReference>
<evidence type="ECO:0000256" key="10">
    <source>
        <dbReference type="SAM" id="Phobius"/>
    </source>
</evidence>
<feature type="domain" description="ABC transporter" evidence="11">
    <location>
        <begin position="2"/>
        <end position="239"/>
    </location>
</feature>
<protein>
    <submittedName>
        <fullName evidence="12">ATP-binding cassette domain-containing protein</fullName>
    </submittedName>
</protein>
<evidence type="ECO:0000313" key="12">
    <source>
        <dbReference type="EMBL" id="HIV00390.1"/>
    </source>
</evidence>
<evidence type="ECO:0000256" key="4">
    <source>
        <dbReference type="ARBA" id="ARBA00022692"/>
    </source>
</evidence>
<dbReference type="GO" id="GO:0005524">
    <property type="term" value="F:ATP binding"/>
    <property type="evidence" value="ECO:0007669"/>
    <property type="project" value="UniProtKB-KW"/>
</dbReference>
<keyword evidence="4 10" id="KW-0812">Transmembrane</keyword>
<dbReference type="Pfam" id="PF02687">
    <property type="entry name" value="FtsX"/>
    <property type="match status" value="1"/>
</dbReference>
<feature type="transmembrane region" description="Helical" evidence="10">
    <location>
        <begin position="928"/>
        <end position="957"/>
    </location>
</feature>
<evidence type="ECO:0000256" key="3">
    <source>
        <dbReference type="ARBA" id="ARBA00022475"/>
    </source>
</evidence>
<dbReference type="EMBL" id="DVOH01000035">
    <property type="protein sequence ID" value="HIV00390.1"/>
    <property type="molecule type" value="Genomic_DNA"/>
</dbReference>
<sequence>MLEIKNLTKIYHPKGGAEVRALDGVSVRFAEKGMVFLLGKSGSGKSTLLNLCGGLDAPDGGEIIIKGKSSKAFSQSDFDSYRNTFVGFVFQEYNILDEFSVEENIALALELQGKNKDRKKVAEILEKVDLANFAKRKPNTLSGGQKQRVAIARALVKDPEIIMADEPTGALDSNTGKQVFDTLKKLSQDKLVIVVSHDREFAEIYGDRIIELKDGKVIDDVVKTRIQPQIKSERITQVGEHTIAVRDGAALDEADFAAIRAFLKKSDGEVLIASGEKEIGEFRKAARIDADNARESFRTTDEAEILKRDYRPEDSKFIRSKLPARHAIRIGASGLKVKPVRLMFTIFLAFVAFTMFGLFSTLMFYNKNEVMTETLMQQKAEYLQLKKSYTITSEQYENGELSYSMTYTSPTLFTPEDLKAYQAKYGADTFATFSYAIPSDYASTNDGFSIEGLGKDSGFVQPSILRFAEIGADSTAFADKLLTATDLSALGKNGIVIPSYLFDRIKQVRLTNASGSPVLLTDYNSIVGKNLTIFNYSGGRAKLVVKGVYRCDLPQKYAEIAASEKGDPTEVSRLIKEVTYGMYMVPLVGPEFYQEHAETFRSYTIDTRGEFASFNNEQDTTFSVVRGAERIAESTQRFYNFAAYSDRSSIFQSAFFDEGKTTLADGEIVVNSDFLIDMIYSAMSSEYDCYSDYRTARDFEKSVAERLAAFRRLKAQFDAAGFQLEKAAFVDQAETPVTIVGLMFCTAGFGADSYVYLSQNDFDRYAAEMRAKEPYYSVESTKYRFEADAVYDRIVMQFPADRATVAEFVKGAGIVNPTDDTSYAIHFSAGDSLEMVNSMVTILEQVFLWVGITFAVFSMLLMFNFISVSIAQKKKEIGILRAVGARSADVFKIFYAESAIITLICMVLSIVAGFVICSVLNNRIGTDLGASIFVFGPMSVLMIVGISVLTSLIATFLPVYNIARKKPVESIRSL</sequence>
<evidence type="ECO:0000313" key="13">
    <source>
        <dbReference type="Proteomes" id="UP000886891"/>
    </source>
</evidence>
<keyword evidence="6 12" id="KW-0067">ATP-binding</keyword>
<proteinExistence type="inferred from homology"/>
<dbReference type="CDD" id="cd03255">
    <property type="entry name" value="ABC_MJ0796_LolCDE_FtsE"/>
    <property type="match status" value="1"/>
</dbReference>
<reference evidence="12" key="2">
    <citation type="journal article" date="2021" name="PeerJ">
        <title>Extensive microbial diversity within the chicken gut microbiome revealed by metagenomics and culture.</title>
        <authorList>
            <person name="Gilroy R."/>
            <person name="Ravi A."/>
            <person name="Getino M."/>
            <person name="Pursley I."/>
            <person name="Horton D.L."/>
            <person name="Alikhan N.F."/>
            <person name="Baker D."/>
            <person name="Gharbi K."/>
            <person name="Hall N."/>
            <person name="Watson M."/>
            <person name="Adriaenssens E.M."/>
            <person name="Foster-Nyarko E."/>
            <person name="Jarju S."/>
            <person name="Secka A."/>
            <person name="Antonio M."/>
            <person name="Oren A."/>
            <person name="Chaudhuri R.R."/>
            <person name="La Ragione R."/>
            <person name="Hildebrand F."/>
            <person name="Pallen M.J."/>
        </authorList>
    </citation>
    <scope>NUCLEOTIDE SEQUENCE</scope>
    <source>
        <strain evidence="12">23406</strain>
    </source>
</reference>
<dbReference type="Proteomes" id="UP000886891">
    <property type="component" value="Unassembled WGS sequence"/>
</dbReference>
<dbReference type="PANTHER" id="PTHR42798:SF6">
    <property type="entry name" value="CELL DIVISION ATP-BINDING PROTEIN FTSE"/>
    <property type="match status" value="1"/>
</dbReference>
<dbReference type="InterPro" id="IPR003439">
    <property type="entry name" value="ABC_transporter-like_ATP-bd"/>
</dbReference>
<dbReference type="InterPro" id="IPR017911">
    <property type="entry name" value="MacB-like_ATP-bd"/>
</dbReference>
<evidence type="ECO:0000256" key="5">
    <source>
        <dbReference type="ARBA" id="ARBA00022741"/>
    </source>
</evidence>
<comment type="similarity">
    <text evidence="9">Belongs to the ABC transporter superfamily. Macrolide exporter (TC 3.A.1.122) family.</text>
</comment>
<feature type="transmembrane region" description="Helical" evidence="10">
    <location>
        <begin position="893"/>
        <end position="916"/>
    </location>
</feature>
<accession>A0A9D1NCC0</accession>
<dbReference type="GO" id="GO:0016887">
    <property type="term" value="F:ATP hydrolysis activity"/>
    <property type="evidence" value="ECO:0007669"/>
    <property type="project" value="InterPro"/>
</dbReference>
<evidence type="ECO:0000259" key="11">
    <source>
        <dbReference type="PROSITE" id="PS50893"/>
    </source>
</evidence>
<comment type="subcellular location">
    <subcellularLocation>
        <location evidence="1">Cell inner membrane</location>
        <topology evidence="1">Multi-pass membrane protein</topology>
    </subcellularLocation>
</comment>
<keyword evidence="7 10" id="KW-1133">Transmembrane helix</keyword>
<keyword evidence="2" id="KW-0813">Transport</keyword>
<dbReference type="GO" id="GO:0022857">
    <property type="term" value="F:transmembrane transporter activity"/>
    <property type="evidence" value="ECO:0007669"/>
    <property type="project" value="UniProtKB-ARBA"/>
</dbReference>
<reference evidence="12" key="1">
    <citation type="submission" date="2020-10" db="EMBL/GenBank/DDBJ databases">
        <authorList>
            <person name="Gilroy R."/>
        </authorList>
    </citation>
    <scope>NUCLEOTIDE SEQUENCE</scope>
    <source>
        <strain evidence="12">23406</strain>
    </source>
</reference>